<dbReference type="PANTHER" id="PTHR43155">
    <property type="entry name" value="CYCLIC DI-GMP PHOSPHODIESTERASE PA4108-RELATED"/>
    <property type="match status" value="1"/>
</dbReference>
<evidence type="ECO:0000313" key="2">
    <source>
        <dbReference type="EMBL" id="MBM6616494.1"/>
    </source>
</evidence>
<dbReference type="PANTHER" id="PTHR43155:SF2">
    <property type="entry name" value="CYCLIC DI-GMP PHOSPHODIESTERASE PA4108"/>
    <property type="match status" value="1"/>
</dbReference>
<evidence type="ECO:0000313" key="3">
    <source>
        <dbReference type="Proteomes" id="UP001518925"/>
    </source>
</evidence>
<dbReference type="InterPro" id="IPR006675">
    <property type="entry name" value="HDIG_dom"/>
</dbReference>
<dbReference type="InterPro" id="IPR003607">
    <property type="entry name" value="HD/PDEase_dom"/>
</dbReference>
<dbReference type="SUPFAM" id="SSF109604">
    <property type="entry name" value="HD-domain/PDEase-like"/>
    <property type="match status" value="1"/>
</dbReference>
<accession>A0ABS2DDF7</accession>
<sequence length="333" mass="37988">MRLISISDYNEKTMQLARPIYDRQKRILLAAGRSIHPKYLVRLEDMDIRYLFVEDAISEGITMEEMVDMPTWMDAIEAVQKVYENASAKKVFELREIQIITKKLIDEVAKRKAIVLIPTTSIAEDLRRYAHSVNVALLSLQVAKKLNVNNIQLRDLAIGALLHDVGKAITKDDERHPQEGFDYLRKVRDLSLLSAHVAFQHHEQLNGEGFPRKISGNAFHEFAQICGVCNLYENMISRENIPPHMAMELIMTKSGIGFSEEIVQAFIQSIPSYTPGTKVRLNNGENAIVTRIRSHMQRPVVRNLSNNQEVYLDEDYTLLITGIVEEEKNSAAQ</sequence>
<keyword evidence="3" id="KW-1185">Reference proteome</keyword>
<proteinExistence type="predicted"/>
<dbReference type="Proteomes" id="UP001518925">
    <property type="component" value="Unassembled WGS sequence"/>
</dbReference>
<dbReference type="InterPro" id="IPR006674">
    <property type="entry name" value="HD_domain"/>
</dbReference>
<dbReference type="SMART" id="SM00471">
    <property type="entry name" value="HDc"/>
    <property type="match status" value="1"/>
</dbReference>
<dbReference type="RefSeq" id="WP_204201884.1">
    <property type="nucleotide sequence ID" value="NZ_JAFELM010000013.1"/>
</dbReference>
<evidence type="ECO:0000259" key="1">
    <source>
        <dbReference type="PROSITE" id="PS51832"/>
    </source>
</evidence>
<gene>
    <name evidence="2" type="ORF">JR050_02205</name>
</gene>
<dbReference type="InterPro" id="IPR037522">
    <property type="entry name" value="HD_GYP_dom"/>
</dbReference>
<dbReference type="Pfam" id="PF01966">
    <property type="entry name" value="HD"/>
    <property type="match status" value="1"/>
</dbReference>
<reference evidence="2 3" key="1">
    <citation type="submission" date="2021-02" db="EMBL/GenBank/DDBJ databases">
        <title>Bacillus sp. RD4P76, an endophyte from a halophyte.</title>
        <authorList>
            <person name="Sun J.-Q."/>
        </authorList>
    </citation>
    <scope>NUCLEOTIDE SEQUENCE [LARGE SCALE GENOMIC DNA]</scope>
    <source>
        <strain evidence="2 3">RD4P76</strain>
    </source>
</reference>
<dbReference type="PROSITE" id="PS51832">
    <property type="entry name" value="HD_GYP"/>
    <property type="match status" value="1"/>
</dbReference>
<organism evidence="2 3">
    <name type="scientific">Bacillus suaedaesalsae</name>
    <dbReference type="NCBI Taxonomy" id="2810349"/>
    <lineage>
        <taxon>Bacteria</taxon>
        <taxon>Bacillati</taxon>
        <taxon>Bacillota</taxon>
        <taxon>Bacilli</taxon>
        <taxon>Bacillales</taxon>
        <taxon>Bacillaceae</taxon>
        <taxon>Bacillus</taxon>
    </lineage>
</organism>
<dbReference type="EMBL" id="JAFELM010000013">
    <property type="protein sequence ID" value="MBM6616494.1"/>
    <property type="molecule type" value="Genomic_DNA"/>
</dbReference>
<comment type="caution">
    <text evidence="2">The sequence shown here is derived from an EMBL/GenBank/DDBJ whole genome shotgun (WGS) entry which is preliminary data.</text>
</comment>
<protein>
    <submittedName>
        <fullName evidence="2">HD domain-containing protein</fullName>
    </submittedName>
</protein>
<dbReference type="NCBIfam" id="TIGR00277">
    <property type="entry name" value="HDIG"/>
    <property type="match status" value="1"/>
</dbReference>
<dbReference type="Gene3D" id="1.10.3210.10">
    <property type="entry name" value="Hypothetical protein af1432"/>
    <property type="match status" value="1"/>
</dbReference>
<name>A0ABS2DDF7_9BACI</name>
<dbReference type="CDD" id="cd00077">
    <property type="entry name" value="HDc"/>
    <property type="match status" value="1"/>
</dbReference>
<feature type="domain" description="HD-GYP" evidence="1">
    <location>
        <begin position="68"/>
        <end position="282"/>
    </location>
</feature>